<protein>
    <submittedName>
        <fullName evidence="1">Uncharacterized protein</fullName>
    </submittedName>
</protein>
<accession>X0XM27</accession>
<organism evidence="1">
    <name type="scientific">marine sediment metagenome</name>
    <dbReference type="NCBI Taxonomy" id="412755"/>
    <lineage>
        <taxon>unclassified sequences</taxon>
        <taxon>metagenomes</taxon>
        <taxon>ecological metagenomes</taxon>
    </lineage>
</organism>
<evidence type="ECO:0000313" key="1">
    <source>
        <dbReference type="EMBL" id="GAG44244.1"/>
    </source>
</evidence>
<dbReference type="InterPro" id="IPR001381">
    <property type="entry name" value="DHquinase_I"/>
</dbReference>
<dbReference type="Gene3D" id="3.20.20.70">
    <property type="entry name" value="Aldolase class I"/>
    <property type="match status" value="1"/>
</dbReference>
<dbReference type="GO" id="GO:0003855">
    <property type="term" value="F:3-dehydroquinate dehydratase activity"/>
    <property type="evidence" value="ECO:0007669"/>
    <property type="project" value="InterPro"/>
</dbReference>
<dbReference type="Pfam" id="PF01487">
    <property type="entry name" value="DHquinase_I"/>
    <property type="match status" value="1"/>
</dbReference>
<sequence length="156" mass="16761">YSAMRGQADVVKLVGFANQVTDSISMIELMVKADSPVIAIAMGAAGMMTRLMAPCFDACLLTYASSTPTTGTAPGQITVREMIDRFGVDRVSTDTEIDVHLYTKPTQEPAVLAICRGTGERLHVPAQVDPEQVGTVAKTLDQLSPRIRATLFQPHP</sequence>
<dbReference type="PANTHER" id="PTHR21089:SF1">
    <property type="entry name" value="BIFUNCTIONAL 3-DEHYDROQUINATE DEHYDRATASE_SHIKIMATE DEHYDROGENASE, CHLOROPLASTIC"/>
    <property type="match status" value="1"/>
</dbReference>
<dbReference type="GO" id="GO:0019632">
    <property type="term" value="P:shikimate metabolic process"/>
    <property type="evidence" value="ECO:0007669"/>
    <property type="project" value="TreeGrafter"/>
</dbReference>
<comment type="caution">
    <text evidence="1">The sequence shown here is derived from an EMBL/GenBank/DDBJ whole genome shotgun (WGS) entry which is preliminary data.</text>
</comment>
<dbReference type="AlphaFoldDB" id="X0XM27"/>
<name>X0XM27_9ZZZZ</name>
<dbReference type="EMBL" id="BARS01051321">
    <property type="protein sequence ID" value="GAG44244.1"/>
    <property type="molecule type" value="Genomic_DNA"/>
</dbReference>
<reference evidence="1" key="1">
    <citation type="journal article" date="2014" name="Front. Microbiol.">
        <title>High frequency of phylogenetically diverse reductive dehalogenase-homologous genes in deep subseafloor sedimentary metagenomes.</title>
        <authorList>
            <person name="Kawai M."/>
            <person name="Futagami T."/>
            <person name="Toyoda A."/>
            <person name="Takaki Y."/>
            <person name="Nishi S."/>
            <person name="Hori S."/>
            <person name="Arai W."/>
            <person name="Tsubouchi T."/>
            <person name="Morono Y."/>
            <person name="Uchiyama I."/>
            <person name="Ito T."/>
            <person name="Fujiyama A."/>
            <person name="Inagaki F."/>
            <person name="Takami H."/>
        </authorList>
    </citation>
    <scope>NUCLEOTIDE SEQUENCE</scope>
    <source>
        <strain evidence="1">Expedition CK06-06</strain>
    </source>
</reference>
<dbReference type="PANTHER" id="PTHR21089">
    <property type="entry name" value="SHIKIMATE DEHYDROGENASE"/>
    <property type="match status" value="1"/>
</dbReference>
<dbReference type="SUPFAM" id="SSF51569">
    <property type="entry name" value="Aldolase"/>
    <property type="match status" value="1"/>
</dbReference>
<dbReference type="GO" id="GO:0009423">
    <property type="term" value="P:chorismate biosynthetic process"/>
    <property type="evidence" value="ECO:0007669"/>
    <property type="project" value="TreeGrafter"/>
</dbReference>
<feature type="non-terminal residue" evidence="1">
    <location>
        <position position="1"/>
    </location>
</feature>
<dbReference type="InterPro" id="IPR022893">
    <property type="entry name" value="Shikimate_DH_fam"/>
</dbReference>
<proteinExistence type="predicted"/>
<dbReference type="InterPro" id="IPR013785">
    <property type="entry name" value="Aldolase_TIM"/>
</dbReference>
<dbReference type="GO" id="GO:0004764">
    <property type="term" value="F:shikimate 3-dehydrogenase (NADP+) activity"/>
    <property type="evidence" value="ECO:0007669"/>
    <property type="project" value="InterPro"/>
</dbReference>
<gene>
    <name evidence="1" type="ORF">S01H1_76468</name>
</gene>